<dbReference type="Proteomes" id="UP000008743">
    <property type="component" value="Unassembled WGS sequence"/>
</dbReference>
<dbReference type="SMART" id="SM00219">
    <property type="entry name" value="TyrKc"/>
    <property type="match status" value="1"/>
</dbReference>
<dbReference type="EMBL" id="KE346366">
    <property type="protein sequence ID" value="KJE94250.1"/>
    <property type="molecule type" value="Genomic_DNA"/>
</dbReference>
<dbReference type="Pfam" id="PF07714">
    <property type="entry name" value="PK_Tyr_Ser-Thr"/>
    <property type="match status" value="1"/>
</dbReference>
<organism evidence="16 17">
    <name type="scientific">Capsaspora owczarzaki (strain ATCC 30864)</name>
    <dbReference type="NCBI Taxonomy" id="595528"/>
    <lineage>
        <taxon>Eukaryota</taxon>
        <taxon>Filasterea</taxon>
        <taxon>Capsaspora</taxon>
    </lineage>
</organism>
<dbReference type="InterPro" id="IPR032675">
    <property type="entry name" value="LRR_dom_sf"/>
</dbReference>
<keyword evidence="17" id="KW-1185">Reference proteome</keyword>
<keyword evidence="11" id="KW-0472">Membrane</keyword>
<evidence type="ECO:0000256" key="7">
    <source>
        <dbReference type="ARBA" id="ARBA00022741"/>
    </source>
</evidence>
<dbReference type="Pfam" id="PF13516">
    <property type="entry name" value="LRR_6"/>
    <property type="match status" value="10"/>
</dbReference>
<keyword evidence="2" id="KW-0433">Leucine-rich repeat</keyword>
<dbReference type="Gene3D" id="1.10.510.10">
    <property type="entry name" value="Transferase(Phosphotransferase) domain 1"/>
    <property type="match status" value="1"/>
</dbReference>
<keyword evidence="7" id="KW-0547">Nucleotide-binding</keyword>
<evidence type="ECO:0000256" key="14">
    <source>
        <dbReference type="ARBA" id="ARBA00023180"/>
    </source>
</evidence>
<evidence type="ECO:0000256" key="10">
    <source>
        <dbReference type="ARBA" id="ARBA00022989"/>
    </source>
</evidence>
<reference evidence="17" key="1">
    <citation type="submission" date="2011-02" db="EMBL/GenBank/DDBJ databases">
        <title>The Genome Sequence of Capsaspora owczarzaki ATCC 30864.</title>
        <authorList>
            <person name="Russ C."/>
            <person name="Cuomo C."/>
            <person name="Burger G."/>
            <person name="Gray M.W."/>
            <person name="Holland P.W.H."/>
            <person name="King N."/>
            <person name="Lang F.B.F."/>
            <person name="Roger A.J."/>
            <person name="Ruiz-Trillo I."/>
            <person name="Young S.K."/>
            <person name="Zeng Q."/>
            <person name="Gargeya S."/>
            <person name="Alvarado L."/>
            <person name="Berlin A."/>
            <person name="Chapman S.B."/>
            <person name="Chen Z."/>
            <person name="Freedman E."/>
            <person name="Gellesch M."/>
            <person name="Goldberg J."/>
            <person name="Griggs A."/>
            <person name="Gujja S."/>
            <person name="Heilman E."/>
            <person name="Heiman D."/>
            <person name="Howarth C."/>
            <person name="Mehta T."/>
            <person name="Neiman D."/>
            <person name="Pearson M."/>
            <person name="Roberts A."/>
            <person name="Saif S."/>
            <person name="Shea T."/>
            <person name="Shenoy N."/>
            <person name="Sisk P."/>
            <person name="Stolte C."/>
            <person name="Sykes S."/>
            <person name="White J."/>
            <person name="Yandava C."/>
            <person name="Haas B."/>
            <person name="Nusbaum C."/>
            <person name="Birren B."/>
        </authorList>
    </citation>
    <scope>NUCLEOTIDE SEQUENCE</scope>
    <source>
        <strain evidence="17">ATCC 30864</strain>
    </source>
</reference>
<dbReference type="PROSITE" id="PS00109">
    <property type="entry name" value="PROTEIN_KINASE_TYR"/>
    <property type="match status" value="1"/>
</dbReference>
<dbReference type="eggNOG" id="KOG4308">
    <property type="taxonomic scope" value="Eukaryota"/>
</dbReference>
<dbReference type="PRINTS" id="PR00109">
    <property type="entry name" value="TYRKINASE"/>
</dbReference>
<dbReference type="Gene3D" id="3.30.200.20">
    <property type="entry name" value="Phosphorylase Kinase, domain 1"/>
    <property type="match status" value="1"/>
</dbReference>
<evidence type="ECO:0000256" key="12">
    <source>
        <dbReference type="ARBA" id="ARBA00023137"/>
    </source>
</evidence>
<dbReference type="InterPro" id="IPR001245">
    <property type="entry name" value="Ser-Thr/Tyr_kinase_cat_dom"/>
</dbReference>
<evidence type="ECO:0000313" key="17">
    <source>
        <dbReference type="Proteomes" id="UP000008743"/>
    </source>
</evidence>
<dbReference type="InterPro" id="IPR001611">
    <property type="entry name" value="Leu-rich_rpt"/>
</dbReference>
<dbReference type="GO" id="GO:0005524">
    <property type="term" value="F:ATP binding"/>
    <property type="evidence" value="ECO:0007669"/>
    <property type="project" value="UniProtKB-KW"/>
</dbReference>
<dbReference type="CDD" id="cd00192">
    <property type="entry name" value="PTKc"/>
    <property type="match status" value="1"/>
</dbReference>
<dbReference type="SMART" id="SM00368">
    <property type="entry name" value="LRR_RI"/>
    <property type="match status" value="11"/>
</dbReference>
<evidence type="ECO:0000256" key="11">
    <source>
        <dbReference type="ARBA" id="ARBA00023136"/>
    </source>
</evidence>
<dbReference type="CDD" id="cd00116">
    <property type="entry name" value="LRR_RI"/>
    <property type="match status" value="1"/>
</dbReference>
<comment type="subcellular location">
    <subcellularLocation>
        <location evidence="1">Membrane</location>
        <topology evidence="1">Single-pass membrane protein</topology>
    </subcellularLocation>
</comment>
<evidence type="ECO:0000256" key="2">
    <source>
        <dbReference type="ARBA" id="ARBA00022614"/>
    </source>
</evidence>
<dbReference type="FunFam" id="1.10.510.10:FF:000554">
    <property type="entry name" value="Predicted protein"/>
    <property type="match status" value="1"/>
</dbReference>
<proteinExistence type="predicted"/>
<keyword evidence="9" id="KW-0067">ATP-binding</keyword>
<evidence type="ECO:0000256" key="3">
    <source>
        <dbReference type="ARBA" id="ARBA00022679"/>
    </source>
</evidence>
<evidence type="ECO:0000259" key="15">
    <source>
        <dbReference type="PROSITE" id="PS50011"/>
    </source>
</evidence>
<dbReference type="SUPFAM" id="SSF56112">
    <property type="entry name" value="Protein kinase-like (PK-like)"/>
    <property type="match status" value="1"/>
</dbReference>
<feature type="domain" description="Protein kinase" evidence="15">
    <location>
        <begin position="450"/>
        <end position="726"/>
    </location>
</feature>
<keyword evidence="8 16" id="KW-0418">Kinase</keyword>
<evidence type="ECO:0000256" key="13">
    <source>
        <dbReference type="ARBA" id="ARBA00023170"/>
    </source>
</evidence>
<evidence type="ECO:0000256" key="1">
    <source>
        <dbReference type="ARBA" id="ARBA00004167"/>
    </source>
</evidence>
<sequence length="741" mass="80297">MLLNAHSKWYKSASKKQRNVYDQARKARGAYSLENQQIGDAEAQAIGEALQVNLALTELKLRVNQIGDAGARAIAGALGANRSLILLDLFRNQIGSAGAQAIGEALKTNNTLTKFYLSDNRLGDAGAREISEALKVNTKLAGIYLNENRIGDAGVQAIGEALRVNKTLTKLVLSHNQIGDAGARAIGDVLQVNRTLTSLVLWTNQIGPAGAQAIGRTLATNTTLTQLHLSKNQLGDAGAQALGEAMKVNRTLTQLDLHTNQIGDTGAQTIADALKVNSTLVEIFLDTNHIGDAGACAIGEALNVNRTLAELSLKENQVGDAGARAIGDALQVNKTLTKLNLQRNFISSHGLSALKQTKKSTCQLELADQRTAADRIGGGPDRVYEAVQMPSKGKQASATTTTTTAATQKQPEYAAPNAYEEMGEPPGQVIYDYACVNVAGRDSRYLREQLTILRNLGSGNFGDVSLGQVPTSALPPRARELFAASSPQSILVAVKSLHAKADDKARRDFESEAKMMARFVHPNVVQLLAALTESEPHLVLLEYVMYGDLRSLLKSSKEKSAMWSSNEQVYVMRQIALGMQYLGTLQFVHRDLAARNCLVGSGMVVKVADFGLSRELTDESDYYRMQTRGKLPVKWMAPESISFRRFTVQSDVWAFGVTAWECASYGDNPYGSLAGGQLFEYLQAGNRLPIPDDCSPKVYNIMRACWDADPDRRPSFADLAVQLQTLQDNSVVRDIGLMLVN</sequence>
<keyword evidence="13" id="KW-0675">Receptor</keyword>
<dbReference type="InterPro" id="IPR008266">
    <property type="entry name" value="Tyr_kinase_AS"/>
</dbReference>
<accession>A0A0D2WR05</accession>
<dbReference type="SUPFAM" id="SSF52047">
    <property type="entry name" value="RNI-like"/>
    <property type="match status" value="1"/>
</dbReference>
<dbReference type="InterPro" id="IPR050122">
    <property type="entry name" value="RTK"/>
</dbReference>
<keyword evidence="14" id="KW-0325">Glycoprotein</keyword>
<gene>
    <name evidence="16" type="ORF">CAOG_004919</name>
</gene>
<dbReference type="PANTHER" id="PTHR24416">
    <property type="entry name" value="TYROSINE-PROTEIN KINASE RECEPTOR"/>
    <property type="match status" value="1"/>
</dbReference>
<dbReference type="GO" id="GO:0043235">
    <property type="term" value="C:receptor complex"/>
    <property type="evidence" value="ECO:0007669"/>
    <property type="project" value="TreeGrafter"/>
</dbReference>
<keyword evidence="10" id="KW-1133">Transmembrane helix</keyword>
<keyword evidence="4" id="KW-0812">Transmembrane</keyword>
<evidence type="ECO:0000256" key="9">
    <source>
        <dbReference type="ARBA" id="ARBA00022840"/>
    </source>
</evidence>
<dbReference type="InterPro" id="IPR000719">
    <property type="entry name" value="Prot_kinase_dom"/>
</dbReference>
<dbReference type="AlphaFoldDB" id="A0A0D2WR05"/>
<dbReference type="InterPro" id="IPR011009">
    <property type="entry name" value="Kinase-like_dom_sf"/>
</dbReference>
<dbReference type="GO" id="GO:0007169">
    <property type="term" value="P:cell surface receptor protein tyrosine kinase signaling pathway"/>
    <property type="evidence" value="ECO:0007669"/>
    <property type="project" value="TreeGrafter"/>
</dbReference>
<dbReference type="eggNOG" id="KOG1026">
    <property type="taxonomic scope" value="Eukaryota"/>
</dbReference>
<keyword evidence="12" id="KW-0829">Tyrosine-protein kinase</keyword>
<name>A0A0D2WR05_CAPO3</name>
<evidence type="ECO:0000256" key="6">
    <source>
        <dbReference type="ARBA" id="ARBA00022737"/>
    </source>
</evidence>
<evidence type="ECO:0000256" key="4">
    <source>
        <dbReference type="ARBA" id="ARBA00022692"/>
    </source>
</evidence>
<dbReference type="GO" id="GO:0004714">
    <property type="term" value="F:transmembrane receptor protein tyrosine kinase activity"/>
    <property type="evidence" value="ECO:0007669"/>
    <property type="project" value="TreeGrafter"/>
</dbReference>
<dbReference type="OMA" id="TIYTANA"/>
<protein>
    <submittedName>
        <fullName evidence="16">TKL protein kinase</fullName>
    </submittedName>
</protein>
<dbReference type="GO" id="GO:0005886">
    <property type="term" value="C:plasma membrane"/>
    <property type="evidence" value="ECO:0007669"/>
    <property type="project" value="TreeGrafter"/>
</dbReference>
<evidence type="ECO:0000313" key="16">
    <source>
        <dbReference type="EMBL" id="KJE94250.1"/>
    </source>
</evidence>
<dbReference type="GO" id="GO:0051897">
    <property type="term" value="P:positive regulation of phosphatidylinositol 3-kinase/protein kinase B signal transduction"/>
    <property type="evidence" value="ECO:0007669"/>
    <property type="project" value="TreeGrafter"/>
</dbReference>
<evidence type="ECO:0000256" key="5">
    <source>
        <dbReference type="ARBA" id="ARBA00022729"/>
    </source>
</evidence>
<dbReference type="Gene3D" id="3.80.10.10">
    <property type="entry name" value="Ribonuclease Inhibitor"/>
    <property type="match status" value="3"/>
</dbReference>
<keyword evidence="6" id="KW-0677">Repeat</keyword>
<dbReference type="PANTHER" id="PTHR24416:SF349">
    <property type="entry name" value="TYROSINE-PROTEIN KINASE RYK"/>
    <property type="match status" value="1"/>
</dbReference>
<dbReference type="InterPro" id="IPR020635">
    <property type="entry name" value="Tyr_kinase_cat_dom"/>
</dbReference>
<dbReference type="OrthoDB" id="120976at2759"/>
<dbReference type="PhylomeDB" id="A0A0D2WR05"/>
<dbReference type="PROSITE" id="PS50011">
    <property type="entry name" value="PROTEIN_KINASE_DOM"/>
    <property type="match status" value="1"/>
</dbReference>
<keyword evidence="3" id="KW-0808">Transferase</keyword>
<keyword evidence="5" id="KW-0732">Signal</keyword>
<dbReference type="InParanoid" id="A0A0D2WR05"/>
<evidence type="ECO:0000256" key="8">
    <source>
        <dbReference type="ARBA" id="ARBA00022777"/>
    </source>
</evidence>